<organism evidence="1 2">
    <name type="scientific">Porites lobata</name>
    <dbReference type="NCBI Taxonomy" id="104759"/>
    <lineage>
        <taxon>Eukaryota</taxon>
        <taxon>Metazoa</taxon>
        <taxon>Cnidaria</taxon>
        <taxon>Anthozoa</taxon>
        <taxon>Hexacorallia</taxon>
        <taxon>Scleractinia</taxon>
        <taxon>Fungiina</taxon>
        <taxon>Poritidae</taxon>
        <taxon>Porites</taxon>
    </lineage>
</organism>
<protein>
    <submittedName>
        <fullName evidence="1">Uncharacterized protein</fullName>
    </submittedName>
</protein>
<dbReference type="EMBL" id="CALNXK010000061">
    <property type="protein sequence ID" value="CAH3138875.1"/>
    <property type="molecule type" value="Genomic_DNA"/>
</dbReference>
<dbReference type="PROSITE" id="PS51257">
    <property type="entry name" value="PROKAR_LIPOPROTEIN"/>
    <property type="match status" value="1"/>
</dbReference>
<evidence type="ECO:0000313" key="1">
    <source>
        <dbReference type="EMBL" id="CAH3138875.1"/>
    </source>
</evidence>
<keyword evidence="2" id="KW-1185">Reference proteome</keyword>
<comment type="caution">
    <text evidence="1">The sequence shown here is derived from an EMBL/GenBank/DDBJ whole genome shotgun (WGS) entry which is preliminary data.</text>
</comment>
<reference evidence="1 2" key="1">
    <citation type="submission" date="2022-05" db="EMBL/GenBank/DDBJ databases">
        <authorList>
            <consortium name="Genoscope - CEA"/>
            <person name="William W."/>
        </authorList>
    </citation>
    <scope>NUCLEOTIDE SEQUENCE [LARGE SCALE GENOMIC DNA]</scope>
</reference>
<name>A0ABN8PDF0_9CNID</name>
<evidence type="ECO:0000313" key="2">
    <source>
        <dbReference type="Proteomes" id="UP001159405"/>
    </source>
</evidence>
<sequence>MINERCLIYSPAYPSPSGGGCSPLCIETDRVKNSTYAAVFYRKNHQWPEELVANMEKAASILKQFGQPKSLDTERGLHLTFDYYCCYTEEEAAKIGQFLNGYSWKPHEVWFDKIECAIHGYNDAVSIVLMVDQKSQEDLTRWALKNERDLEISTGVHKRIPHTRLQNFHMTLGTLNQSNFPVQSAVEEINRVIPPGKWHKTPVILRSPVCKRCKKAIDASAALISLVFFGFVKWPLLFGVSLKDEKCRVYSPAYPNLGRAGCRPRCIKKEGKKTSTYVAAFYKDNHRWPKELVTNMQLAASVLKKYGEPRTLNTEKGRELHLSFDYYCCYTEEKGKKIERFLNTYSWRPHEVWFDKIECAIHGYNDAVSLVLMVDKKSQEDLTRWALKNERDLEIRTGVHKHIPHTRLQNFHMTLGTVNQSYFPVTSAVEEINRVIPPGKWHKNAVILRRPICRKVV</sequence>
<gene>
    <name evidence="1" type="ORF">PLOB_00040350</name>
</gene>
<dbReference type="Proteomes" id="UP001159405">
    <property type="component" value="Unassembled WGS sequence"/>
</dbReference>
<accession>A0ABN8PDF0</accession>
<proteinExistence type="predicted"/>